<dbReference type="Gene3D" id="3.40.462.20">
    <property type="match status" value="1"/>
</dbReference>
<comment type="caution">
    <text evidence="8">The sequence shown here is derived from an EMBL/GenBank/DDBJ whole genome shotgun (WGS) entry which is preliminary data.</text>
</comment>
<keyword evidence="5" id="KW-0560">Oxidoreductase</keyword>
<evidence type="ECO:0000256" key="1">
    <source>
        <dbReference type="ARBA" id="ARBA00001974"/>
    </source>
</evidence>
<keyword evidence="3" id="KW-0285">Flavoprotein</keyword>
<dbReference type="PROSITE" id="PS51387">
    <property type="entry name" value="FAD_PCMH"/>
    <property type="match status" value="1"/>
</dbReference>
<dbReference type="InterPro" id="IPR016169">
    <property type="entry name" value="FAD-bd_PCMH_sub2"/>
</dbReference>
<dbReference type="InterPro" id="IPR050416">
    <property type="entry name" value="FAD-linked_Oxidoreductase"/>
</dbReference>
<dbReference type="Gene3D" id="3.30.465.10">
    <property type="match status" value="1"/>
</dbReference>
<dbReference type="PANTHER" id="PTHR42973:SF9">
    <property type="entry name" value="FAD-BINDING PCMH-TYPE DOMAIN-CONTAINING PROTEIN-RELATED"/>
    <property type="match status" value="1"/>
</dbReference>
<feature type="domain" description="FAD-binding PCMH-type" evidence="7">
    <location>
        <begin position="74"/>
        <end position="269"/>
    </location>
</feature>
<feature type="signal peptide" evidence="6">
    <location>
        <begin position="1"/>
        <end position="22"/>
    </location>
</feature>
<dbReference type="HOGENOM" id="CLU_018354_0_1_1"/>
<evidence type="ECO:0000256" key="3">
    <source>
        <dbReference type="ARBA" id="ARBA00022630"/>
    </source>
</evidence>
<dbReference type="InterPro" id="IPR016166">
    <property type="entry name" value="FAD-bd_PCMH"/>
</dbReference>
<reference evidence="9" key="1">
    <citation type="journal article" date="2014" name="Genome Announc.">
        <title>Genome sequence and annotation of Acremonium chrysogenum, producer of the beta-lactam antibiotic cephalosporin C.</title>
        <authorList>
            <person name="Terfehr D."/>
            <person name="Dahlmann T.A."/>
            <person name="Specht T."/>
            <person name="Zadra I."/>
            <person name="Kuernsteiner H."/>
            <person name="Kueck U."/>
        </authorList>
    </citation>
    <scope>NUCLEOTIDE SEQUENCE [LARGE SCALE GENOMIC DNA]</scope>
    <source>
        <strain evidence="9">ATCC 11550 / CBS 779.69 / DSM 880 / IAM 14645 / JCM 23072 / IMI 49137</strain>
    </source>
</reference>
<evidence type="ECO:0000256" key="5">
    <source>
        <dbReference type="ARBA" id="ARBA00023002"/>
    </source>
</evidence>
<dbReference type="InterPro" id="IPR012951">
    <property type="entry name" value="BBE"/>
</dbReference>
<dbReference type="AlphaFoldDB" id="A0A086ST68"/>
<evidence type="ECO:0000256" key="2">
    <source>
        <dbReference type="ARBA" id="ARBA00005466"/>
    </source>
</evidence>
<evidence type="ECO:0000313" key="8">
    <source>
        <dbReference type="EMBL" id="KFH40300.1"/>
    </source>
</evidence>
<accession>A0A086ST68</accession>
<sequence length="537" mass="59416">MGFLRVGVQLLLSLSLHQHMTAHVQATCASVAVQCPSRKVRDELGPLLSDGAAIVLPSDDAWDELTARASSPRVRPNYLAIVEVATESDVQNTVRHDPKRLCYWYREYLELTRPGRQIKVANKLDLPFLAVSGAHGWPSTINRVKDGIQISMRRMNQTTIHPDGNIATAGGGILQHTFTSALWEQNKRAVTGLCECVSTIGPLLGGGHSMLQGKHGFAADNLVSARLVLADGKAVTVSETENRDLFWAVRGAGHNFGIVTSFDVKVYDAKDSEWTIISFTFNQDKLEDVFTAWNKLEDENPDRGLLLVNGVINRSPDADPHHPIINVQLIYEGENDSVGAFAAAFRALDPISDSTESNISWGNLYDTGGFGLESPVCRKNENILGYPNSFTRWDIAGLRRAYDVFADITADETFATSAWLLESFGQAGVTAVPESANAVAPEERRRHLLTSPSFWWKGSSKDDAKKVAWYGEKMQKTMRPKGGSGEMAQPHSYVNYAKGGESLGEMYGRDTGRLHRLRELKRKWDPQNRFGFYAPIH</sequence>
<feature type="chain" id="PRO_5001815065" evidence="6">
    <location>
        <begin position="23"/>
        <end position="537"/>
    </location>
</feature>
<evidence type="ECO:0000313" key="9">
    <source>
        <dbReference type="Proteomes" id="UP000029964"/>
    </source>
</evidence>
<organism evidence="8 9">
    <name type="scientific">Hapsidospora chrysogenum (strain ATCC 11550 / CBS 779.69 / DSM 880 / IAM 14645 / JCM 23072 / IMI 49137)</name>
    <name type="common">Acremonium chrysogenum</name>
    <dbReference type="NCBI Taxonomy" id="857340"/>
    <lineage>
        <taxon>Eukaryota</taxon>
        <taxon>Fungi</taxon>
        <taxon>Dikarya</taxon>
        <taxon>Ascomycota</taxon>
        <taxon>Pezizomycotina</taxon>
        <taxon>Sordariomycetes</taxon>
        <taxon>Hypocreomycetidae</taxon>
        <taxon>Hypocreales</taxon>
        <taxon>Bionectriaceae</taxon>
        <taxon>Hapsidospora</taxon>
    </lineage>
</organism>
<proteinExistence type="inferred from homology"/>
<name>A0A086ST68_HAPC1</name>
<evidence type="ECO:0000259" key="7">
    <source>
        <dbReference type="PROSITE" id="PS51387"/>
    </source>
</evidence>
<comment type="cofactor">
    <cofactor evidence="1">
        <name>FAD</name>
        <dbReference type="ChEBI" id="CHEBI:57692"/>
    </cofactor>
</comment>
<keyword evidence="6" id="KW-0732">Signal</keyword>
<dbReference type="PANTHER" id="PTHR42973">
    <property type="entry name" value="BINDING OXIDOREDUCTASE, PUTATIVE (AFU_ORTHOLOGUE AFUA_1G17690)-RELATED"/>
    <property type="match status" value="1"/>
</dbReference>
<keyword evidence="9" id="KW-1185">Reference proteome</keyword>
<dbReference type="OrthoDB" id="9996127at2759"/>
<comment type="similarity">
    <text evidence="2">Belongs to the oxygen-dependent FAD-linked oxidoreductase family.</text>
</comment>
<dbReference type="SUPFAM" id="SSF56176">
    <property type="entry name" value="FAD-binding/transporter-associated domain-like"/>
    <property type="match status" value="1"/>
</dbReference>
<dbReference type="InterPro" id="IPR036318">
    <property type="entry name" value="FAD-bd_PCMH-like_sf"/>
</dbReference>
<dbReference type="InterPro" id="IPR006094">
    <property type="entry name" value="Oxid_FAD_bind_N"/>
</dbReference>
<keyword evidence="4" id="KW-0274">FAD</keyword>
<dbReference type="Proteomes" id="UP000029964">
    <property type="component" value="Unassembled WGS sequence"/>
</dbReference>
<evidence type="ECO:0000256" key="6">
    <source>
        <dbReference type="SAM" id="SignalP"/>
    </source>
</evidence>
<dbReference type="EMBL" id="JPKY01000239">
    <property type="protein sequence ID" value="KFH40300.1"/>
    <property type="molecule type" value="Genomic_DNA"/>
</dbReference>
<dbReference type="GO" id="GO:0016491">
    <property type="term" value="F:oxidoreductase activity"/>
    <property type="evidence" value="ECO:0007669"/>
    <property type="project" value="UniProtKB-KW"/>
</dbReference>
<dbReference type="Pfam" id="PF08031">
    <property type="entry name" value="BBE"/>
    <property type="match status" value="1"/>
</dbReference>
<protein>
    <submittedName>
        <fullName evidence="8">6-hydroxy-D-nicotine oxidase-like protein</fullName>
    </submittedName>
</protein>
<gene>
    <name evidence="8" type="ORF">ACRE_090430</name>
</gene>
<evidence type="ECO:0000256" key="4">
    <source>
        <dbReference type="ARBA" id="ARBA00022827"/>
    </source>
</evidence>
<dbReference type="GO" id="GO:0071949">
    <property type="term" value="F:FAD binding"/>
    <property type="evidence" value="ECO:0007669"/>
    <property type="project" value="InterPro"/>
</dbReference>
<dbReference type="Pfam" id="PF01565">
    <property type="entry name" value="FAD_binding_4"/>
    <property type="match status" value="1"/>
</dbReference>